<keyword evidence="2" id="KW-1185">Reference proteome</keyword>
<accession>A0A023DXQ7</accession>
<name>A0A023DXQ7_9PROT</name>
<gene>
    <name evidence="1" type="ORF">HE1_00241</name>
</gene>
<dbReference type="STRING" id="1427503.HE1_00241"/>
<dbReference type="CDD" id="cd14279">
    <property type="entry name" value="CUE"/>
    <property type="match status" value="1"/>
</dbReference>
<evidence type="ECO:0000313" key="2">
    <source>
        <dbReference type="Proteomes" id="UP000024842"/>
    </source>
</evidence>
<organism evidence="1 2">
    <name type="scientific">Holospora elegans E1</name>
    <dbReference type="NCBI Taxonomy" id="1427503"/>
    <lineage>
        <taxon>Bacteria</taxon>
        <taxon>Pseudomonadati</taxon>
        <taxon>Pseudomonadota</taxon>
        <taxon>Alphaproteobacteria</taxon>
        <taxon>Holosporales</taxon>
        <taxon>Holosporaceae</taxon>
        <taxon>Holospora</taxon>
    </lineage>
</organism>
<dbReference type="EMBL" id="BAUP01000043">
    <property type="protein sequence ID" value="GAJ45924.1"/>
    <property type="molecule type" value="Genomic_DNA"/>
</dbReference>
<dbReference type="OrthoDB" id="9803878at2"/>
<evidence type="ECO:0000313" key="1">
    <source>
        <dbReference type="EMBL" id="GAJ45924.1"/>
    </source>
</evidence>
<proteinExistence type="predicted"/>
<protein>
    <recommendedName>
        <fullName evidence="3">Transposase</fullName>
    </recommendedName>
</protein>
<sequence length="88" mass="9933">MLGAFGKRLSADQKSCIQEDEVLYSLQETIPHLSQSSLHRCLRRHGGSVLPKKELSISADKKKFKHYPSGYFHMDIAGVRTAEGKLYL</sequence>
<dbReference type="AlphaFoldDB" id="A0A023DXQ7"/>
<comment type="caution">
    <text evidence="1">The sequence shown here is derived from an EMBL/GenBank/DDBJ whole genome shotgun (WGS) entry which is preliminary data.</text>
</comment>
<reference evidence="1 2" key="1">
    <citation type="journal article" date="2014" name="FEMS Microbiol. Lett.">
        <title>Draft genome sequences of three Holospora species (Holospora obtusa, Holospora undulata, and Holospora elegans), endonuclear symbiotic bacteria of the ciliate Paramecium caudatum.</title>
        <authorList>
            <person name="Dohra H."/>
            <person name="Tanaka K."/>
            <person name="Suzuki T."/>
            <person name="Fujishima M."/>
            <person name="Suzuki H."/>
        </authorList>
    </citation>
    <scope>NUCLEOTIDE SEQUENCE [LARGE SCALE GENOMIC DNA]</scope>
    <source>
        <strain evidence="1 2">E1</strain>
    </source>
</reference>
<evidence type="ECO:0008006" key="3">
    <source>
        <dbReference type="Google" id="ProtNLM"/>
    </source>
</evidence>
<dbReference type="Proteomes" id="UP000024842">
    <property type="component" value="Unassembled WGS sequence"/>
</dbReference>